<comment type="caution">
    <text evidence="1">The sequence shown here is derived from an EMBL/GenBank/DDBJ whole genome shotgun (WGS) entry which is preliminary data.</text>
</comment>
<dbReference type="AlphaFoldDB" id="A0A265E4M7"/>
<accession>A0A265E4M7</accession>
<dbReference type="EMBL" id="NPEZ01000006">
    <property type="protein sequence ID" value="OZT76541.1"/>
    <property type="molecule type" value="Genomic_DNA"/>
</dbReference>
<evidence type="ECO:0000313" key="1">
    <source>
        <dbReference type="EMBL" id="OZT76541.1"/>
    </source>
</evidence>
<protein>
    <recommendedName>
        <fullName evidence="3">HTH cro/C1-type domain-containing protein</fullName>
    </recommendedName>
</protein>
<reference evidence="1 2" key="1">
    <citation type="submission" date="2017-07" db="EMBL/GenBank/DDBJ databases">
        <title>Shotgun whole genome sequences of three halophilic bacterial isolates.</title>
        <authorList>
            <person name="Pozzo T."/>
            <person name="Higdon S.M."/>
            <person name="Quillaguaman J."/>
        </authorList>
    </citation>
    <scope>NUCLEOTIDE SEQUENCE [LARGE SCALE GENOMIC DNA]</scope>
    <source>
        <strain evidence="1 2">BU-1</strain>
    </source>
</reference>
<evidence type="ECO:0000313" key="2">
    <source>
        <dbReference type="Proteomes" id="UP000216682"/>
    </source>
</evidence>
<name>A0A265E4M7_9STAP</name>
<organism evidence="1 2">
    <name type="scientific">Salinicoccus roseus</name>
    <dbReference type="NCBI Taxonomy" id="45670"/>
    <lineage>
        <taxon>Bacteria</taxon>
        <taxon>Bacillati</taxon>
        <taxon>Bacillota</taxon>
        <taxon>Bacilli</taxon>
        <taxon>Bacillales</taxon>
        <taxon>Staphylococcaceae</taxon>
        <taxon>Salinicoccus</taxon>
    </lineage>
</organism>
<dbReference type="Proteomes" id="UP000216682">
    <property type="component" value="Unassembled WGS sequence"/>
</dbReference>
<sequence>MEEGEGMDIGMNFDLMTEKLTAYQISRAVDISIDQAQSIIDGQADLEDLDQETIDKLKNLNDKLMN</sequence>
<proteinExistence type="predicted"/>
<evidence type="ECO:0008006" key="3">
    <source>
        <dbReference type="Google" id="ProtNLM"/>
    </source>
</evidence>
<gene>
    <name evidence="1" type="ORF">CFN03_11690</name>
</gene>